<dbReference type="GO" id="GO:0006729">
    <property type="term" value="P:tetrahydrobiopterin biosynthetic process"/>
    <property type="evidence" value="ECO:0007669"/>
    <property type="project" value="TreeGrafter"/>
</dbReference>
<dbReference type="Gene3D" id="1.10.286.10">
    <property type="match status" value="1"/>
</dbReference>
<dbReference type="InterPro" id="IPR018234">
    <property type="entry name" value="GTP_CycHdrlase_I_CS"/>
</dbReference>
<dbReference type="GO" id="GO:0005737">
    <property type="term" value="C:cytoplasm"/>
    <property type="evidence" value="ECO:0007669"/>
    <property type="project" value="TreeGrafter"/>
</dbReference>
<keyword evidence="6" id="KW-0479">Metal-binding</keyword>
<dbReference type="InterPro" id="IPR001474">
    <property type="entry name" value="GTP_CycHdrlase_I"/>
</dbReference>
<comment type="catalytic activity">
    <reaction evidence="1 6">
        <text>GTP + H2O = 7,8-dihydroneopterin 3'-triphosphate + formate + H(+)</text>
        <dbReference type="Rhea" id="RHEA:17473"/>
        <dbReference type="ChEBI" id="CHEBI:15377"/>
        <dbReference type="ChEBI" id="CHEBI:15378"/>
        <dbReference type="ChEBI" id="CHEBI:15740"/>
        <dbReference type="ChEBI" id="CHEBI:37565"/>
        <dbReference type="ChEBI" id="CHEBI:58462"/>
        <dbReference type="EC" id="3.5.4.16"/>
    </reaction>
</comment>
<feature type="binding site" evidence="6">
    <location>
        <position position="120"/>
    </location>
    <ligand>
        <name>Zn(2+)</name>
        <dbReference type="ChEBI" id="CHEBI:29105"/>
    </ligand>
</feature>
<accession>A0A172U2J1</accession>
<sequence>MQNGTLVTVNGKHAAETNGYHLESTSEGGIHKNGHLIDDETKIKMISHHFRQIMQILGLDLNDDSLKDTPDRVAKMYVKEAFSGLNPNNKPDISLFENSYHYNEMLVEKNITLYSYCEHHFVPIIGKAHVAYLSSGRVIGLSKINRIVQYYGRRPQVQERLTEQIATALKKALNTDDVAVVIDAAHLCVASRGICDVNSTTVTSHYSGKFKDVEVKKEFLSYIK</sequence>
<comment type="subunit">
    <text evidence="6">Homopolymer.</text>
</comment>
<dbReference type="Proteomes" id="UP000077177">
    <property type="component" value="Chromosome"/>
</dbReference>
<keyword evidence="6" id="KW-0862">Zinc</keyword>
<feature type="domain" description="GTP cyclohydrolase I" evidence="7">
    <location>
        <begin position="47"/>
        <end position="223"/>
    </location>
</feature>
<keyword evidence="6" id="KW-0547">Nucleotide-binding</keyword>
<reference evidence="8 9" key="2">
    <citation type="journal article" date="2016" name="Int. J. Syst. Evol. Microbiol.">
        <title>Flavisolibacter tropicus sp. nov., isolated from tropical soil.</title>
        <authorList>
            <person name="Lee J.J."/>
            <person name="Kang M.S."/>
            <person name="Kim G.S."/>
            <person name="Lee C.S."/>
            <person name="Lim S."/>
            <person name="Lee J."/>
            <person name="Roh S.H."/>
            <person name="Kang H."/>
            <person name="Ha J.M."/>
            <person name="Bae S."/>
            <person name="Jung H.Y."/>
            <person name="Kim M.K."/>
        </authorList>
    </citation>
    <scope>NUCLEOTIDE SEQUENCE [LARGE SCALE GENOMIC DNA]</scope>
    <source>
        <strain evidence="8 9">LCS9</strain>
    </source>
</reference>
<dbReference type="InterPro" id="IPR020602">
    <property type="entry name" value="GTP_CycHdrlase_I_dom"/>
</dbReference>
<dbReference type="GO" id="GO:0005525">
    <property type="term" value="F:GTP binding"/>
    <property type="evidence" value="ECO:0007669"/>
    <property type="project" value="UniProtKB-KW"/>
</dbReference>
<dbReference type="InterPro" id="IPR043133">
    <property type="entry name" value="GTP-CH-I_C/QueF"/>
</dbReference>
<dbReference type="GO" id="GO:0046654">
    <property type="term" value="P:tetrahydrofolate biosynthetic process"/>
    <property type="evidence" value="ECO:0007669"/>
    <property type="project" value="UniProtKB-UniRule"/>
</dbReference>
<evidence type="ECO:0000259" key="7">
    <source>
        <dbReference type="Pfam" id="PF01227"/>
    </source>
</evidence>
<dbReference type="NCBIfam" id="NF006825">
    <property type="entry name" value="PRK09347.1-2"/>
    <property type="match status" value="1"/>
</dbReference>
<dbReference type="InterPro" id="IPR043134">
    <property type="entry name" value="GTP-CH-I_N"/>
</dbReference>
<evidence type="ECO:0000256" key="3">
    <source>
        <dbReference type="ARBA" id="ARBA00008085"/>
    </source>
</evidence>
<dbReference type="PANTHER" id="PTHR11109">
    <property type="entry name" value="GTP CYCLOHYDROLASE I"/>
    <property type="match status" value="1"/>
</dbReference>
<keyword evidence="4 6" id="KW-0554">One-carbon metabolism</keyword>
<dbReference type="Pfam" id="PF01227">
    <property type="entry name" value="GTP_cyclohydroI"/>
    <property type="match status" value="1"/>
</dbReference>
<comment type="similarity">
    <text evidence="3 6">Belongs to the GTP cyclohydrolase I family.</text>
</comment>
<reference evidence="9" key="1">
    <citation type="submission" date="2015-01" db="EMBL/GenBank/DDBJ databases">
        <title>Flavisolibacter sp./LCS9/ whole genome sequencing.</title>
        <authorList>
            <person name="Kim M.K."/>
            <person name="Srinivasan S."/>
            <person name="Lee J.-J."/>
        </authorList>
    </citation>
    <scope>NUCLEOTIDE SEQUENCE [LARGE SCALE GENOMIC DNA]</scope>
    <source>
        <strain evidence="9">LCS9</strain>
    </source>
</reference>
<evidence type="ECO:0000313" key="8">
    <source>
        <dbReference type="EMBL" id="ANE53243.1"/>
    </source>
</evidence>
<dbReference type="FunFam" id="3.30.1130.10:FF:000001">
    <property type="entry name" value="GTP cyclohydrolase 1"/>
    <property type="match status" value="1"/>
</dbReference>
<dbReference type="AlphaFoldDB" id="A0A172U2J1"/>
<dbReference type="HAMAP" id="MF_00223">
    <property type="entry name" value="FolE"/>
    <property type="match status" value="1"/>
</dbReference>
<keyword evidence="9" id="KW-1185">Reference proteome</keyword>
<dbReference type="NCBIfam" id="NF006826">
    <property type="entry name" value="PRK09347.1-3"/>
    <property type="match status" value="1"/>
</dbReference>
<feature type="binding site" evidence="6">
    <location>
        <position position="117"/>
    </location>
    <ligand>
        <name>Zn(2+)</name>
        <dbReference type="ChEBI" id="CHEBI:29105"/>
    </ligand>
</feature>
<evidence type="ECO:0000256" key="6">
    <source>
        <dbReference type="HAMAP-Rule" id="MF_00223"/>
    </source>
</evidence>
<dbReference type="GO" id="GO:0008270">
    <property type="term" value="F:zinc ion binding"/>
    <property type="evidence" value="ECO:0007669"/>
    <property type="project" value="UniProtKB-UniRule"/>
</dbReference>
<evidence type="ECO:0000256" key="1">
    <source>
        <dbReference type="ARBA" id="ARBA00001052"/>
    </source>
</evidence>
<dbReference type="GO" id="GO:0006730">
    <property type="term" value="P:one-carbon metabolic process"/>
    <property type="evidence" value="ECO:0007669"/>
    <property type="project" value="UniProtKB-UniRule"/>
</dbReference>
<dbReference type="SUPFAM" id="SSF55620">
    <property type="entry name" value="Tetrahydrobiopterin biosynthesis enzymes-like"/>
    <property type="match status" value="1"/>
</dbReference>
<organism evidence="8 9">
    <name type="scientific">Flavisolibacter tropicus</name>
    <dbReference type="NCBI Taxonomy" id="1492898"/>
    <lineage>
        <taxon>Bacteria</taxon>
        <taxon>Pseudomonadati</taxon>
        <taxon>Bacteroidota</taxon>
        <taxon>Chitinophagia</taxon>
        <taxon>Chitinophagales</taxon>
        <taxon>Chitinophagaceae</taxon>
        <taxon>Flavisolibacter</taxon>
    </lineage>
</organism>
<dbReference type="NCBIfam" id="TIGR00063">
    <property type="entry name" value="folE"/>
    <property type="match status" value="1"/>
</dbReference>
<dbReference type="PANTHER" id="PTHR11109:SF7">
    <property type="entry name" value="GTP CYCLOHYDROLASE 1"/>
    <property type="match status" value="1"/>
</dbReference>
<name>A0A172U2J1_9BACT</name>
<evidence type="ECO:0000256" key="5">
    <source>
        <dbReference type="ARBA" id="ARBA00022801"/>
    </source>
</evidence>
<dbReference type="STRING" id="1492898.SY85_00940"/>
<evidence type="ECO:0000313" key="9">
    <source>
        <dbReference type="Proteomes" id="UP000077177"/>
    </source>
</evidence>
<dbReference type="EC" id="3.5.4.16" evidence="6"/>
<evidence type="ECO:0000256" key="2">
    <source>
        <dbReference type="ARBA" id="ARBA00005080"/>
    </source>
</evidence>
<keyword evidence="6" id="KW-0342">GTP-binding</keyword>
<dbReference type="PATRIC" id="fig|1492898.3.peg.211"/>
<comment type="pathway">
    <text evidence="2 6">Cofactor biosynthesis; 7,8-dihydroneopterin triphosphate biosynthesis; 7,8-dihydroneopterin triphosphate from GTP: step 1/1.</text>
</comment>
<proteinExistence type="inferred from homology"/>
<dbReference type="PROSITE" id="PS00859">
    <property type="entry name" value="GTP_CYCLOHYDROL_1_1"/>
    <property type="match status" value="1"/>
</dbReference>
<feature type="binding site" evidence="6">
    <location>
        <position position="188"/>
    </location>
    <ligand>
        <name>Zn(2+)</name>
        <dbReference type="ChEBI" id="CHEBI:29105"/>
    </ligand>
</feature>
<protein>
    <recommendedName>
        <fullName evidence="6">GTP cyclohydrolase 1</fullName>
        <ecNumber evidence="6">3.5.4.16</ecNumber>
    </recommendedName>
    <alternativeName>
        <fullName evidence="6">GTP cyclohydrolase I</fullName>
        <shortName evidence="6">GTP-CH-I</shortName>
    </alternativeName>
</protein>
<dbReference type="EMBL" id="CP011390">
    <property type="protein sequence ID" value="ANE53243.1"/>
    <property type="molecule type" value="Genomic_DNA"/>
</dbReference>
<gene>
    <name evidence="6" type="primary">folE</name>
    <name evidence="8" type="ORF">SY85_00940</name>
</gene>
<evidence type="ECO:0000256" key="4">
    <source>
        <dbReference type="ARBA" id="ARBA00022563"/>
    </source>
</evidence>
<dbReference type="Gene3D" id="3.30.1130.10">
    <property type="match status" value="1"/>
</dbReference>
<dbReference type="GO" id="GO:0003934">
    <property type="term" value="F:GTP cyclohydrolase I activity"/>
    <property type="evidence" value="ECO:0007669"/>
    <property type="project" value="UniProtKB-UniRule"/>
</dbReference>
<dbReference type="UniPathway" id="UPA00848">
    <property type="reaction ID" value="UER00151"/>
</dbReference>
<dbReference type="NCBIfam" id="NF006824">
    <property type="entry name" value="PRK09347.1-1"/>
    <property type="match status" value="1"/>
</dbReference>
<keyword evidence="5 6" id="KW-0378">Hydrolase</keyword>
<dbReference type="KEGG" id="fla:SY85_00940"/>